<evidence type="ECO:0000256" key="10">
    <source>
        <dbReference type="ARBA" id="ARBA00022989"/>
    </source>
</evidence>
<dbReference type="PANTHER" id="PTHR24421">
    <property type="entry name" value="NITRATE/NITRITE SENSOR PROTEIN NARX-RELATED"/>
    <property type="match status" value="1"/>
</dbReference>
<keyword evidence="8 13" id="KW-0418">Kinase</keyword>
<dbReference type="AlphaFoldDB" id="A0A1E8GNY6"/>
<dbReference type="InterPro" id="IPR017202">
    <property type="entry name" value="LiaS/VraS"/>
</dbReference>
<dbReference type="RefSeq" id="WP_070791643.1">
    <property type="nucleotide sequence ID" value="NZ_MKIR01000004.1"/>
</dbReference>
<sequence length="322" mass="36495">MKESVFKTFFYSFFTSLISILLVVYTLSTSSHQFYENLTSHWRSLWIIFAVSALLALSFTVFNYLENWRIERHFSRDISKAMKGIKVENPDINSVSQRIQELTKQLQDATREDTVKQVEIVTEERKRISRELHDSVSQQLFAATMILSGVVGNKKLSSEQMTTQVNLVLKILHEAQNEMRALLLHLRPVELNGKSLIEGIGGLVDELQAKISGKISWVYDNDIKLSRTVEDNIFRIMQELLSNALRHSKASNINISLLNSGNNVILKVEDDGVGFDTSQTKSASYGLKNIRERSVLLGGDAKIISAPNQGTSIEIRIPKNEY</sequence>
<dbReference type="CDD" id="cd16917">
    <property type="entry name" value="HATPase_UhpB-NarQ-NarX-like"/>
    <property type="match status" value="1"/>
</dbReference>
<keyword evidence="4" id="KW-0597">Phosphoprotein</keyword>
<dbReference type="PANTHER" id="PTHR24421:SF37">
    <property type="entry name" value="SENSOR HISTIDINE KINASE NARS"/>
    <property type="match status" value="1"/>
</dbReference>
<dbReference type="Gene3D" id="1.20.5.1930">
    <property type="match status" value="1"/>
</dbReference>
<evidence type="ECO:0000256" key="7">
    <source>
        <dbReference type="ARBA" id="ARBA00022741"/>
    </source>
</evidence>
<comment type="caution">
    <text evidence="16">The sequence shown here is derived from an EMBL/GenBank/DDBJ whole genome shotgun (WGS) entry which is preliminary data.</text>
</comment>
<dbReference type="PROSITE" id="PS50109">
    <property type="entry name" value="HIS_KIN"/>
    <property type="match status" value="1"/>
</dbReference>
<dbReference type="SMART" id="SM00387">
    <property type="entry name" value="HATPase_c"/>
    <property type="match status" value="1"/>
</dbReference>
<dbReference type="Pfam" id="PF02518">
    <property type="entry name" value="HATPase_c"/>
    <property type="match status" value="1"/>
</dbReference>
<accession>A0A1E8GNY6</accession>
<evidence type="ECO:0000256" key="6">
    <source>
        <dbReference type="ARBA" id="ARBA00022692"/>
    </source>
</evidence>
<comment type="catalytic activity">
    <reaction evidence="1 13">
        <text>ATP + protein L-histidine = ADP + protein N-phospho-L-histidine.</text>
        <dbReference type="EC" id="2.7.13.3"/>
    </reaction>
</comment>
<dbReference type="GO" id="GO:0005524">
    <property type="term" value="F:ATP binding"/>
    <property type="evidence" value="ECO:0007669"/>
    <property type="project" value="UniProtKB-UniRule"/>
</dbReference>
<evidence type="ECO:0000259" key="15">
    <source>
        <dbReference type="PROSITE" id="PS50109"/>
    </source>
</evidence>
<evidence type="ECO:0000256" key="1">
    <source>
        <dbReference type="ARBA" id="ARBA00000085"/>
    </source>
</evidence>
<evidence type="ECO:0000256" key="3">
    <source>
        <dbReference type="ARBA" id="ARBA00022475"/>
    </source>
</evidence>
<keyword evidence="9 13" id="KW-0067">ATP-binding</keyword>
<evidence type="ECO:0000256" key="13">
    <source>
        <dbReference type="PIRNR" id="PIRNR037431"/>
    </source>
</evidence>
<gene>
    <name evidence="16" type="ORF">BG261_10065</name>
</gene>
<dbReference type="Gene3D" id="3.30.565.10">
    <property type="entry name" value="Histidine kinase-like ATPase, C-terminal domain"/>
    <property type="match status" value="1"/>
</dbReference>
<evidence type="ECO:0000256" key="4">
    <source>
        <dbReference type="ARBA" id="ARBA00022553"/>
    </source>
</evidence>
<evidence type="ECO:0000313" key="17">
    <source>
        <dbReference type="Proteomes" id="UP000178622"/>
    </source>
</evidence>
<feature type="domain" description="Histidine kinase" evidence="15">
    <location>
        <begin position="127"/>
        <end position="321"/>
    </location>
</feature>
<reference evidence="17" key="1">
    <citation type="submission" date="2016-09" db="EMBL/GenBank/DDBJ databases">
        <title>Draft genome sequence of a novel species of the family Streptococcaceae isolated from flowers.</title>
        <authorList>
            <person name="Chuah L.-O."/>
            <person name="Yap K.-P."/>
            <person name="Thong K.L."/>
            <person name="Liong M.T."/>
            <person name="Ahmad R."/>
            <person name="Rusul G."/>
        </authorList>
    </citation>
    <scope>NUCLEOTIDE SEQUENCE [LARGE SCALE GENOMIC DNA]</scope>
    <source>
        <strain evidence="17">DF1</strain>
    </source>
</reference>
<keyword evidence="5 13" id="KW-0808">Transferase</keyword>
<keyword evidence="10 14" id="KW-1133">Transmembrane helix</keyword>
<dbReference type="SUPFAM" id="SSF55874">
    <property type="entry name" value="ATPase domain of HSP90 chaperone/DNA topoisomerase II/histidine kinase"/>
    <property type="match status" value="1"/>
</dbReference>
<evidence type="ECO:0000256" key="11">
    <source>
        <dbReference type="ARBA" id="ARBA00023012"/>
    </source>
</evidence>
<protein>
    <recommendedName>
        <fullName evidence="13">Sensor histidine kinase</fullName>
        <ecNumber evidence="13">2.7.13.3</ecNumber>
    </recommendedName>
</protein>
<name>A0A1E8GNY6_9LACT</name>
<keyword evidence="17" id="KW-1185">Reference proteome</keyword>
<proteinExistence type="predicted"/>
<dbReference type="PIRSF" id="PIRSF037431">
    <property type="entry name" value="STHK_LiaS"/>
    <property type="match status" value="1"/>
</dbReference>
<dbReference type="GO" id="GO:0046983">
    <property type="term" value="F:protein dimerization activity"/>
    <property type="evidence" value="ECO:0007669"/>
    <property type="project" value="InterPro"/>
</dbReference>
<feature type="transmembrane region" description="Helical" evidence="14">
    <location>
        <begin position="9"/>
        <end position="25"/>
    </location>
</feature>
<dbReference type="InterPro" id="IPR050482">
    <property type="entry name" value="Sensor_HK_TwoCompSys"/>
</dbReference>
<dbReference type="InterPro" id="IPR003594">
    <property type="entry name" value="HATPase_dom"/>
</dbReference>
<evidence type="ECO:0000256" key="14">
    <source>
        <dbReference type="SAM" id="Phobius"/>
    </source>
</evidence>
<dbReference type="GO" id="GO:0000155">
    <property type="term" value="F:phosphorelay sensor kinase activity"/>
    <property type="evidence" value="ECO:0007669"/>
    <property type="project" value="UniProtKB-UniRule"/>
</dbReference>
<keyword evidence="7 13" id="KW-0547">Nucleotide-binding</keyword>
<dbReference type="EC" id="2.7.13.3" evidence="13"/>
<organism evidence="16 17">
    <name type="scientific">Floricoccus tropicus</name>
    <dbReference type="NCBI Taxonomy" id="1859473"/>
    <lineage>
        <taxon>Bacteria</taxon>
        <taxon>Bacillati</taxon>
        <taxon>Bacillota</taxon>
        <taxon>Bacilli</taxon>
        <taxon>Lactobacillales</taxon>
        <taxon>Streptococcaceae</taxon>
        <taxon>Floricoccus</taxon>
    </lineage>
</organism>
<evidence type="ECO:0000256" key="12">
    <source>
        <dbReference type="ARBA" id="ARBA00023136"/>
    </source>
</evidence>
<dbReference type="OrthoDB" id="9795828at2"/>
<dbReference type="InterPro" id="IPR005467">
    <property type="entry name" value="His_kinase_dom"/>
</dbReference>
<keyword evidence="11 13" id="KW-0902">Two-component regulatory system</keyword>
<dbReference type="GO" id="GO:0005886">
    <property type="term" value="C:plasma membrane"/>
    <property type="evidence" value="ECO:0007669"/>
    <property type="project" value="UniProtKB-SubCell"/>
</dbReference>
<evidence type="ECO:0000256" key="9">
    <source>
        <dbReference type="ARBA" id="ARBA00022840"/>
    </source>
</evidence>
<dbReference type="InterPro" id="IPR036890">
    <property type="entry name" value="HATPase_C_sf"/>
</dbReference>
<dbReference type="Proteomes" id="UP000178622">
    <property type="component" value="Unassembled WGS sequence"/>
</dbReference>
<evidence type="ECO:0000256" key="2">
    <source>
        <dbReference type="ARBA" id="ARBA00004651"/>
    </source>
</evidence>
<dbReference type="InterPro" id="IPR011712">
    <property type="entry name" value="Sig_transdc_His_kin_sub3_dim/P"/>
</dbReference>
<evidence type="ECO:0000313" key="16">
    <source>
        <dbReference type="EMBL" id="OFI49980.1"/>
    </source>
</evidence>
<keyword evidence="6 14" id="KW-0812">Transmembrane</keyword>
<evidence type="ECO:0000256" key="5">
    <source>
        <dbReference type="ARBA" id="ARBA00022679"/>
    </source>
</evidence>
<dbReference type="STRING" id="1859473.BG261_10065"/>
<keyword evidence="3 13" id="KW-1003">Cell membrane</keyword>
<feature type="transmembrane region" description="Helical" evidence="14">
    <location>
        <begin position="45"/>
        <end position="65"/>
    </location>
</feature>
<dbReference type="EMBL" id="MKIR01000004">
    <property type="protein sequence ID" value="OFI49980.1"/>
    <property type="molecule type" value="Genomic_DNA"/>
</dbReference>
<dbReference type="Pfam" id="PF07730">
    <property type="entry name" value="HisKA_3"/>
    <property type="match status" value="1"/>
</dbReference>
<comment type="subcellular location">
    <subcellularLocation>
        <location evidence="2 13">Cell membrane</location>
        <topology evidence="2 13">Multi-pass membrane protein</topology>
    </subcellularLocation>
</comment>
<keyword evidence="12 13" id="KW-0472">Membrane</keyword>
<evidence type="ECO:0000256" key="8">
    <source>
        <dbReference type="ARBA" id="ARBA00022777"/>
    </source>
</evidence>